<feature type="transmembrane region" description="Helical" evidence="2">
    <location>
        <begin position="333"/>
        <end position="352"/>
    </location>
</feature>
<sequence length="428" mass="45048">MSNRGIHDWEPLRRATWLELFCDLVFVVAVARLGQLLHHDHSLGGVVAYVGLFVAVWWLWISFSYFADLFDDDGPGQRVAQLIAALGAAVLAVTIQPGFDSARFAAIFALLLLFLTGLYAIMGRSIPRAAELCRWYVVGSASGAVLWGASLLVSGPARYALWVVALVVNSTVSGPLAYARMKNPPVQVSHMPERFGLFTLVVLGEAVWSTVAGITEGAWSPGAVAVAVSGFVIACGIWWVYFGGFDEAAIDRALANGRNAQVRSFLYGYGHLLIYVAIAATGIGVELAAEMAAHHHHGTLPLFAVAQVVIIAGFILISTGVGLDLGVGRRIHGLLLGLKTLVAATALGFGLFTESPVLTVTASAVAWTALLVAEAIVIHRLGHPKIITGADVPATWGGSDAAMDADGDGGVDGDDVGSDGRLRINEGS</sequence>
<dbReference type="Pfam" id="PF06772">
    <property type="entry name" value="LtrA"/>
    <property type="match status" value="1"/>
</dbReference>
<proteinExistence type="predicted"/>
<evidence type="ECO:0000313" key="4">
    <source>
        <dbReference type="Proteomes" id="UP001595816"/>
    </source>
</evidence>
<feature type="transmembrane region" description="Helical" evidence="2">
    <location>
        <begin position="221"/>
        <end position="244"/>
    </location>
</feature>
<accession>A0ABV8LQC0</accession>
<evidence type="ECO:0000313" key="3">
    <source>
        <dbReference type="EMBL" id="MFC4133230.1"/>
    </source>
</evidence>
<feature type="transmembrane region" description="Helical" evidence="2">
    <location>
        <begin position="300"/>
        <end position="321"/>
    </location>
</feature>
<dbReference type="PANTHER" id="PTHR36840:SF1">
    <property type="entry name" value="BLL5714 PROTEIN"/>
    <property type="match status" value="1"/>
</dbReference>
<gene>
    <name evidence="3" type="ORF">ACFOZ4_21695</name>
</gene>
<reference evidence="4" key="1">
    <citation type="journal article" date="2019" name="Int. J. Syst. Evol. Microbiol.">
        <title>The Global Catalogue of Microorganisms (GCM) 10K type strain sequencing project: providing services to taxonomists for standard genome sequencing and annotation.</title>
        <authorList>
            <consortium name="The Broad Institute Genomics Platform"/>
            <consortium name="The Broad Institute Genome Sequencing Center for Infectious Disease"/>
            <person name="Wu L."/>
            <person name="Ma J."/>
        </authorList>
    </citation>
    <scope>NUCLEOTIDE SEQUENCE [LARGE SCALE GENOMIC DNA]</scope>
    <source>
        <strain evidence="4">CGMCC 4.7289</strain>
    </source>
</reference>
<feature type="compositionally biased region" description="Basic and acidic residues" evidence="1">
    <location>
        <begin position="418"/>
        <end position="428"/>
    </location>
</feature>
<protein>
    <submittedName>
        <fullName evidence="3">Low temperature requirement protein A</fullName>
    </submittedName>
</protein>
<organism evidence="3 4">
    <name type="scientific">Hamadaea flava</name>
    <dbReference type="NCBI Taxonomy" id="1742688"/>
    <lineage>
        <taxon>Bacteria</taxon>
        <taxon>Bacillati</taxon>
        <taxon>Actinomycetota</taxon>
        <taxon>Actinomycetes</taxon>
        <taxon>Micromonosporales</taxon>
        <taxon>Micromonosporaceae</taxon>
        <taxon>Hamadaea</taxon>
    </lineage>
</organism>
<feature type="transmembrane region" description="Helical" evidence="2">
    <location>
        <begin position="133"/>
        <end position="153"/>
    </location>
</feature>
<keyword evidence="4" id="KW-1185">Reference proteome</keyword>
<dbReference type="PANTHER" id="PTHR36840">
    <property type="entry name" value="BLL5714 PROTEIN"/>
    <property type="match status" value="1"/>
</dbReference>
<comment type="caution">
    <text evidence="3">The sequence shown here is derived from an EMBL/GenBank/DDBJ whole genome shotgun (WGS) entry which is preliminary data.</text>
</comment>
<feature type="compositionally biased region" description="Acidic residues" evidence="1">
    <location>
        <begin position="407"/>
        <end position="417"/>
    </location>
</feature>
<feature type="transmembrane region" description="Helical" evidence="2">
    <location>
        <begin position="358"/>
        <end position="378"/>
    </location>
</feature>
<dbReference type="RefSeq" id="WP_253760964.1">
    <property type="nucleotide sequence ID" value="NZ_JAMZDZ010000001.1"/>
</dbReference>
<dbReference type="EMBL" id="JBHSAY010000010">
    <property type="protein sequence ID" value="MFC4133230.1"/>
    <property type="molecule type" value="Genomic_DNA"/>
</dbReference>
<feature type="transmembrane region" description="Helical" evidence="2">
    <location>
        <begin position="46"/>
        <end position="67"/>
    </location>
</feature>
<dbReference type="Proteomes" id="UP001595816">
    <property type="component" value="Unassembled WGS sequence"/>
</dbReference>
<keyword evidence="2" id="KW-1133">Transmembrane helix</keyword>
<evidence type="ECO:0000256" key="1">
    <source>
        <dbReference type="SAM" id="MobiDB-lite"/>
    </source>
</evidence>
<feature type="region of interest" description="Disordered" evidence="1">
    <location>
        <begin position="407"/>
        <end position="428"/>
    </location>
</feature>
<keyword evidence="2" id="KW-0472">Membrane</keyword>
<feature type="transmembrane region" description="Helical" evidence="2">
    <location>
        <begin position="102"/>
        <end position="121"/>
    </location>
</feature>
<evidence type="ECO:0000256" key="2">
    <source>
        <dbReference type="SAM" id="Phobius"/>
    </source>
</evidence>
<dbReference type="InterPro" id="IPR010640">
    <property type="entry name" value="Low_temperature_requirement_A"/>
</dbReference>
<name>A0ABV8LQC0_9ACTN</name>
<feature type="transmembrane region" description="Helical" evidence="2">
    <location>
        <begin position="265"/>
        <end position="288"/>
    </location>
</feature>
<feature type="transmembrane region" description="Helical" evidence="2">
    <location>
        <begin position="79"/>
        <end position="96"/>
    </location>
</feature>
<keyword evidence="2" id="KW-0812">Transmembrane</keyword>
<feature type="transmembrane region" description="Helical" evidence="2">
    <location>
        <begin position="195"/>
        <end position="215"/>
    </location>
</feature>
<feature type="transmembrane region" description="Helical" evidence="2">
    <location>
        <begin position="159"/>
        <end position="179"/>
    </location>
</feature>
<feature type="transmembrane region" description="Helical" evidence="2">
    <location>
        <begin position="12"/>
        <end position="34"/>
    </location>
</feature>